<sequence length="252" mass="28322">ISSPPEIKELANAFNTMCERLKELDEMKIDFISHLSHELRTPLTAIKEASSMLLEGVFTDMPEKQYELFSIIKEECERLINGVNRILDLSRMEAGMMSYKFRTFSLLPIIEKSTLKLTPLAQRKKIKIEMNIEDNLPLVRIDEERITQVIENLLSNAIKFTADGGKISISANKNEGNMITVSVTDTGCGIPKEELEKVFEKFKRIESGWVAVRGTGLGLSIAKHIITAHGGQIWVESEPGKGSTFYFTLPVS</sequence>
<gene>
    <name evidence="15" type="ORF">ENI35_02900</name>
</gene>
<evidence type="ECO:0000256" key="11">
    <source>
        <dbReference type="ARBA" id="ARBA00023012"/>
    </source>
</evidence>
<dbReference type="CDD" id="cd06225">
    <property type="entry name" value="HAMP"/>
    <property type="match status" value="1"/>
</dbReference>
<dbReference type="Proteomes" id="UP000885738">
    <property type="component" value="Unassembled WGS sequence"/>
</dbReference>
<dbReference type="PANTHER" id="PTHR43047">
    <property type="entry name" value="TWO-COMPONENT HISTIDINE PROTEIN KINASE"/>
    <property type="match status" value="1"/>
</dbReference>
<keyword evidence="9 15" id="KW-0418">Kinase</keyword>
<accession>A0A7C1VL14</accession>
<keyword evidence="6" id="KW-0597">Phosphoprotein</keyword>
<comment type="caution">
    <text evidence="15">The sequence shown here is derived from an EMBL/GenBank/DDBJ whole genome shotgun (WGS) entry which is preliminary data.</text>
</comment>
<comment type="catalytic activity">
    <reaction evidence="1">
        <text>ATP + protein L-histidine = ADP + protein N-phospho-L-histidine.</text>
        <dbReference type="EC" id="2.7.13.3"/>
    </reaction>
</comment>
<dbReference type="PRINTS" id="PR00344">
    <property type="entry name" value="BCTRLSENSOR"/>
</dbReference>
<keyword evidence="7" id="KW-0808">Transferase</keyword>
<evidence type="ECO:0000256" key="9">
    <source>
        <dbReference type="ARBA" id="ARBA00022777"/>
    </source>
</evidence>
<dbReference type="Pfam" id="PF02518">
    <property type="entry name" value="HATPase_c"/>
    <property type="match status" value="1"/>
</dbReference>
<keyword evidence="12" id="KW-0472">Membrane</keyword>
<protein>
    <recommendedName>
        <fullName evidence="4">histidine kinase</fullName>
        <ecNumber evidence="4">2.7.13.3</ecNumber>
    </recommendedName>
</protein>
<organism evidence="15">
    <name type="scientific">Desulfofervidus auxilii</name>
    <dbReference type="NCBI Taxonomy" id="1621989"/>
    <lineage>
        <taxon>Bacteria</taxon>
        <taxon>Pseudomonadati</taxon>
        <taxon>Thermodesulfobacteriota</taxon>
        <taxon>Candidatus Desulfofervidia</taxon>
        <taxon>Candidatus Desulfofervidales</taxon>
        <taxon>Candidatus Desulfofervidaceae</taxon>
        <taxon>Candidatus Desulfofervidus</taxon>
    </lineage>
</organism>
<dbReference type="Pfam" id="PF00512">
    <property type="entry name" value="HisKA"/>
    <property type="match status" value="1"/>
</dbReference>
<feature type="domain" description="HAMP" evidence="14">
    <location>
        <begin position="1"/>
        <end position="26"/>
    </location>
</feature>
<dbReference type="PANTHER" id="PTHR43047:SF72">
    <property type="entry name" value="OSMOSENSING HISTIDINE PROTEIN KINASE SLN1"/>
    <property type="match status" value="1"/>
</dbReference>
<dbReference type="PROSITE" id="PS50109">
    <property type="entry name" value="HIS_KIN"/>
    <property type="match status" value="1"/>
</dbReference>
<dbReference type="InterPro" id="IPR003661">
    <property type="entry name" value="HisK_dim/P_dom"/>
</dbReference>
<dbReference type="GO" id="GO:0000155">
    <property type="term" value="F:phosphorelay sensor kinase activity"/>
    <property type="evidence" value="ECO:0007669"/>
    <property type="project" value="InterPro"/>
</dbReference>
<evidence type="ECO:0000256" key="10">
    <source>
        <dbReference type="ARBA" id="ARBA00022840"/>
    </source>
</evidence>
<feature type="non-terminal residue" evidence="15">
    <location>
        <position position="1"/>
    </location>
</feature>
<dbReference type="GO" id="GO:0005524">
    <property type="term" value="F:ATP binding"/>
    <property type="evidence" value="ECO:0007669"/>
    <property type="project" value="UniProtKB-KW"/>
</dbReference>
<evidence type="ECO:0000256" key="8">
    <source>
        <dbReference type="ARBA" id="ARBA00022741"/>
    </source>
</evidence>
<keyword evidence="8" id="KW-0547">Nucleotide-binding</keyword>
<dbReference type="CDD" id="cd16922">
    <property type="entry name" value="HATPase_EvgS-ArcB-TorS-like"/>
    <property type="match status" value="1"/>
</dbReference>
<evidence type="ECO:0000256" key="12">
    <source>
        <dbReference type="ARBA" id="ARBA00023136"/>
    </source>
</evidence>
<keyword evidence="10" id="KW-0067">ATP-binding</keyword>
<dbReference type="InterPro" id="IPR003660">
    <property type="entry name" value="HAMP_dom"/>
</dbReference>
<evidence type="ECO:0000256" key="4">
    <source>
        <dbReference type="ARBA" id="ARBA00012438"/>
    </source>
</evidence>
<comment type="subcellular location">
    <subcellularLocation>
        <location evidence="2">Cell membrane</location>
    </subcellularLocation>
    <subcellularLocation>
        <location evidence="3">Membrane raft</location>
        <topology evidence="3">Multi-pass membrane protein</topology>
    </subcellularLocation>
</comment>
<dbReference type="InterPro" id="IPR003594">
    <property type="entry name" value="HATPase_dom"/>
</dbReference>
<reference evidence="15" key="1">
    <citation type="journal article" date="2020" name="mSystems">
        <title>Genome- and Community-Level Interaction Insights into Carbon Utilization and Element Cycling Functions of Hydrothermarchaeota in Hydrothermal Sediment.</title>
        <authorList>
            <person name="Zhou Z."/>
            <person name="Liu Y."/>
            <person name="Xu W."/>
            <person name="Pan J."/>
            <person name="Luo Z.H."/>
            <person name="Li M."/>
        </authorList>
    </citation>
    <scope>NUCLEOTIDE SEQUENCE [LARGE SCALE GENOMIC DNA]</scope>
    <source>
        <strain evidence="15">HyVt-389</strain>
    </source>
</reference>
<evidence type="ECO:0000259" key="14">
    <source>
        <dbReference type="PROSITE" id="PS50885"/>
    </source>
</evidence>
<evidence type="ECO:0000256" key="1">
    <source>
        <dbReference type="ARBA" id="ARBA00000085"/>
    </source>
</evidence>
<dbReference type="EMBL" id="DRIH01000093">
    <property type="protein sequence ID" value="HEC67748.1"/>
    <property type="molecule type" value="Genomic_DNA"/>
</dbReference>
<keyword evidence="5" id="KW-1003">Cell membrane</keyword>
<dbReference type="InterPro" id="IPR005467">
    <property type="entry name" value="His_kinase_dom"/>
</dbReference>
<dbReference type="InterPro" id="IPR036097">
    <property type="entry name" value="HisK_dim/P_sf"/>
</dbReference>
<dbReference type="SMART" id="SM00387">
    <property type="entry name" value="HATPase_c"/>
    <property type="match status" value="1"/>
</dbReference>
<dbReference type="FunFam" id="1.10.287.130:FF:000001">
    <property type="entry name" value="Two-component sensor histidine kinase"/>
    <property type="match status" value="1"/>
</dbReference>
<dbReference type="InterPro" id="IPR036890">
    <property type="entry name" value="HATPase_C_sf"/>
</dbReference>
<dbReference type="GO" id="GO:0045121">
    <property type="term" value="C:membrane raft"/>
    <property type="evidence" value="ECO:0007669"/>
    <property type="project" value="UniProtKB-SubCell"/>
</dbReference>
<evidence type="ECO:0000313" key="15">
    <source>
        <dbReference type="EMBL" id="HEC67748.1"/>
    </source>
</evidence>
<dbReference type="InterPro" id="IPR004358">
    <property type="entry name" value="Sig_transdc_His_kin-like_C"/>
</dbReference>
<name>A0A7C1VL14_DESA2</name>
<dbReference type="SUPFAM" id="SSF47384">
    <property type="entry name" value="Homodimeric domain of signal transducing histidine kinase"/>
    <property type="match status" value="1"/>
</dbReference>
<dbReference type="GO" id="GO:0009927">
    <property type="term" value="F:histidine phosphotransfer kinase activity"/>
    <property type="evidence" value="ECO:0007669"/>
    <property type="project" value="TreeGrafter"/>
</dbReference>
<evidence type="ECO:0000256" key="2">
    <source>
        <dbReference type="ARBA" id="ARBA00004236"/>
    </source>
</evidence>
<dbReference type="Gene3D" id="3.30.565.10">
    <property type="entry name" value="Histidine kinase-like ATPase, C-terminal domain"/>
    <property type="match status" value="1"/>
</dbReference>
<evidence type="ECO:0000259" key="13">
    <source>
        <dbReference type="PROSITE" id="PS50109"/>
    </source>
</evidence>
<evidence type="ECO:0000256" key="6">
    <source>
        <dbReference type="ARBA" id="ARBA00022553"/>
    </source>
</evidence>
<dbReference type="SMART" id="SM00388">
    <property type="entry name" value="HisKA"/>
    <property type="match status" value="1"/>
</dbReference>
<dbReference type="PROSITE" id="PS50885">
    <property type="entry name" value="HAMP"/>
    <property type="match status" value="1"/>
</dbReference>
<evidence type="ECO:0000256" key="3">
    <source>
        <dbReference type="ARBA" id="ARBA00004314"/>
    </source>
</evidence>
<evidence type="ECO:0000256" key="7">
    <source>
        <dbReference type="ARBA" id="ARBA00022679"/>
    </source>
</evidence>
<dbReference type="Gene3D" id="1.10.287.130">
    <property type="match status" value="1"/>
</dbReference>
<proteinExistence type="predicted"/>
<feature type="domain" description="Histidine kinase" evidence="13">
    <location>
        <begin position="34"/>
        <end position="252"/>
    </location>
</feature>
<dbReference type="GO" id="GO:0005886">
    <property type="term" value="C:plasma membrane"/>
    <property type="evidence" value="ECO:0007669"/>
    <property type="project" value="UniProtKB-SubCell"/>
</dbReference>
<keyword evidence="11" id="KW-0902">Two-component regulatory system</keyword>
<evidence type="ECO:0000256" key="5">
    <source>
        <dbReference type="ARBA" id="ARBA00022475"/>
    </source>
</evidence>
<dbReference type="AlphaFoldDB" id="A0A7C1VL14"/>
<dbReference type="FunFam" id="3.30.565.10:FF:000023">
    <property type="entry name" value="PAS domain-containing sensor histidine kinase"/>
    <property type="match status" value="1"/>
</dbReference>
<dbReference type="EC" id="2.7.13.3" evidence="4"/>
<dbReference type="SUPFAM" id="SSF55874">
    <property type="entry name" value="ATPase domain of HSP90 chaperone/DNA topoisomerase II/histidine kinase"/>
    <property type="match status" value="1"/>
</dbReference>
<dbReference type="CDD" id="cd00082">
    <property type="entry name" value="HisKA"/>
    <property type="match status" value="1"/>
</dbReference>